<dbReference type="EMBL" id="MU275843">
    <property type="protein sequence ID" value="KAI0052870.1"/>
    <property type="molecule type" value="Genomic_DNA"/>
</dbReference>
<dbReference type="Proteomes" id="UP000814033">
    <property type="component" value="Unassembled WGS sequence"/>
</dbReference>
<evidence type="ECO:0000313" key="2">
    <source>
        <dbReference type="Proteomes" id="UP000814033"/>
    </source>
</evidence>
<protein>
    <submittedName>
        <fullName evidence="1">Glycosyltransferase family 31 protein</fullName>
    </submittedName>
</protein>
<name>A0ACB8SAF0_9AGAM</name>
<reference evidence="1" key="2">
    <citation type="journal article" date="2022" name="New Phytol.">
        <title>Evolutionary transition to the ectomycorrhizal habit in the genomes of a hyperdiverse lineage of mushroom-forming fungi.</title>
        <authorList>
            <person name="Looney B."/>
            <person name="Miyauchi S."/>
            <person name="Morin E."/>
            <person name="Drula E."/>
            <person name="Courty P.E."/>
            <person name="Kohler A."/>
            <person name="Kuo A."/>
            <person name="LaButti K."/>
            <person name="Pangilinan J."/>
            <person name="Lipzen A."/>
            <person name="Riley R."/>
            <person name="Andreopoulos W."/>
            <person name="He G."/>
            <person name="Johnson J."/>
            <person name="Nolan M."/>
            <person name="Tritt A."/>
            <person name="Barry K.W."/>
            <person name="Grigoriev I.V."/>
            <person name="Nagy L.G."/>
            <person name="Hibbett D."/>
            <person name="Henrissat B."/>
            <person name="Matheny P.B."/>
            <person name="Labbe J."/>
            <person name="Martin F.M."/>
        </authorList>
    </citation>
    <scope>NUCLEOTIDE SEQUENCE</scope>
    <source>
        <strain evidence="1">FP105234-sp</strain>
    </source>
</reference>
<accession>A0ACB8SAF0</accession>
<sequence length="769" mass="85415">MPANLGPLSSSAPRPLRLDEGEDSDDPQVSPESPISLSVSYASQSRTRAPFSSSLASNAHNSRTAAPDYTPLLYPSSLGAHASSRTSLSSTAMNTPIPSRSGSPLPHFYSSGPSSPSSSDTESEPGSPLLAGSHWARDERPRWWHLRPVAGRRRRRERGWSPRSLKRFLRGVFRHPFFPKTPITILLSLLFFSVFAVSITVLLIHILNPDKEPLPWRAYCSVPPPSTDPPPSNISPTYFNVSAVASSPPIPAFPPPNFDSLPPAGVFLGVFSVDSSFDRRMMIRTSWASHPRSRQGAGAGDGGDGTSRTIVRFIMGQPRKAWERRITLEMEKYHDIVILPVTENMNGGKTYTFFTWAAQMAWVPPLYFNTQTPLPQHSYSNHTNMPPRLAAHDPPHTWADLASEDPLDWVRPDFVVKADDDSFVMLAELEARLRVALHKPVGNSTAYFADQDLEVVRRDRADASATTIDVPDGSPSTTYQSPAPQETPSLVRSRPSSASLFNDPLIYWGYLVKHRFMAGEMYGLSWSIVDWIANDPVVKTMTRGAEDKQTAKWMRIHPRAEEVRWTSEHCYIYDHPRSGTVYSHGFLFPSEVTRVRKSVMAYFDKPFQKMKDEAEAVAAPGSHQPSSNPSVPTAWSDSTVSTFGERYSPPVPDLTTLESVEALIEGSTMSQLHEESILTPRDAWRQREGRKTRYDGQRLGGTIVVHFIKKHMWFLEAAIAFLEGEDETALDVQRRLRAGNGSTKLPNHRPRPHGSTALSPPTVVGAVGH</sequence>
<reference evidence="1" key="1">
    <citation type="submission" date="2021-02" db="EMBL/GenBank/DDBJ databases">
        <authorList>
            <consortium name="DOE Joint Genome Institute"/>
            <person name="Ahrendt S."/>
            <person name="Looney B.P."/>
            <person name="Miyauchi S."/>
            <person name="Morin E."/>
            <person name="Drula E."/>
            <person name="Courty P.E."/>
            <person name="Chicoki N."/>
            <person name="Fauchery L."/>
            <person name="Kohler A."/>
            <person name="Kuo A."/>
            <person name="Labutti K."/>
            <person name="Pangilinan J."/>
            <person name="Lipzen A."/>
            <person name="Riley R."/>
            <person name="Andreopoulos W."/>
            <person name="He G."/>
            <person name="Johnson J."/>
            <person name="Barry K.W."/>
            <person name="Grigoriev I.V."/>
            <person name="Nagy L."/>
            <person name="Hibbett D."/>
            <person name="Henrissat B."/>
            <person name="Matheny P.B."/>
            <person name="Labbe J."/>
            <person name="Martin F."/>
        </authorList>
    </citation>
    <scope>NUCLEOTIDE SEQUENCE</scope>
    <source>
        <strain evidence="1">FP105234-sp</strain>
    </source>
</reference>
<evidence type="ECO:0000313" key="1">
    <source>
        <dbReference type="EMBL" id="KAI0052870.1"/>
    </source>
</evidence>
<comment type="caution">
    <text evidence="1">The sequence shown here is derived from an EMBL/GenBank/DDBJ whole genome shotgun (WGS) entry which is preliminary data.</text>
</comment>
<proteinExistence type="predicted"/>
<gene>
    <name evidence="1" type="ORF">FA95DRAFT_1569093</name>
</gene>
<organism evidence="1 2">
    <name type="scientific">Auriscalpium vulgare</name>
    <dbReference type="NCBI Taxonomy" id="40419"/>
    <lineage>
        <taxon>Eukaryota</taxon>
        <taxon>Fungi</taxon>
        <taxon>Dikarya</taxon>
        <taxon>Basidiomycota</taxon>
        <taxon>Agaricomycotina</taxon>
        <taxon>Agaricomycetes</taxon>
        <taxon>Russulales</taxon>
        <taxon>Auriscalpiaceae</taxon>
        <taxon>Auriscalpium</taxon>
    </lineage>
</organism>
<keyword evidence="2" id="KW-1185">Reference proteome</keyword>